<dbReference type="Proteomes" id="UP000568380">
    <property type="component" value="Unassembled WGS sequence"/>
</dbReference>
<dbReference type="EMBL" id="JACHIN010000034">
    <property type="protein sequence ID" value="MBB5085226.1"/>
    <property type="molecule type" value="Genomic_DNA"/>
</dbReference>
<comment type="caution">
    <text evidence="1">The sequence shown here is derived from an EMBL/GenBank/DDBJ whole genome shotgun (WGS) entry which is preliminary data.</text>
</comment>
<accession>A0A7W8EN06</accession>
<evidence type="ECO:0000313" key="1">
    <source>
        <dbReference type="EMBL" id="MBB5085226.1"/>
    </source>
</evidence>
<keyword evidence="2" id="KW-1185">Reference proteome</keyword>
<name>A0A7W8EN06_9ACTN</name>
<dbReference type="AlphaFoldDB" id="A0A7W8EN06"/>
<organism evidence="1 2">
    <name type="scientific">Nonomuraea endophytica</name>
    <dbReference type="NCBI Taxonomy" id="714136"/>
    <lineage>
        <taxon>Bacteria</taxon>
        <taxon>Bacillati</taxon>
        <taxon>Actinomycetota</taxon>
        <taxon>Actinomycetes</taxon>
        <taxon>Streptosporangiales</taxon>
        <taxon>Streptosporangiaceae</taxon>
        <taxon>Nonomuraea</taxon>
    </lineage>
</organism>
<sequence>MVFGVRSFELALMHRMRDLNPARVEDALADMAATRAELREAHALWTRTAYAARAPKGVGRFRMALGRPTFEGERPIGSLTCDVVRWALPYWRGVEFELLVGPGGEIWNQWFVRPSGDRTVSFADLVPWECVVADIGASFPDAVQEEGTAPHHWAVSFQHSGTPYRARFVYGLLQSVDPR</sequence>
<dbReference type="RefSeq" id="WP_184976478.1">
    <property type="nucleotide sequence ID" value="NZ_JACHIN010000034.1"/>
</dbReference>
<proteinExistence type="predicted"/>
<evidence type="ECO:0000313" key="2">
    <source>
        <dbReference type="Proteomes" id="UP000568380"/>
    </source>
</evidence>
<protein>
    <submittedName>
        <fullName evidence="1">Uncharacterized protein</fullName>
    </submittedName>
</protein>
<reference evidence="1 2" key="1">
    <citation type="submission" date="2020-08" db="EMBL/GenBank/DDBJ databases">
        <title>Genomic Encyclopedia of Type Strains, Phase IV (KMG-IV): sequencing the most valuable type-strain genomes for metagenomic binning, comparative biology and taxonomic classification.</title>
        <authorList>
            <person name="Goeker M."/>
        </authorList>
    </citation>
    <scope>NUCLEOTIDE SEQUENCE [LARGE SCALE GENOMIC DNA]</scope>
    <source>
        <strain evidence="1 2">DSM 45385</strain>
    </source>
</reference>
<gene>
    <name evidence="1" type="ORF">HNR40_010740</name>
</gene>